<evidence type="ECO:0000313" key="2">
    <source>
        <dbReference type="Proteomes" id="UP001190700"/>
    </source>
</evidence>
<dbReference type="SUPFAM" id="SSF53098">
    <property type="entry name" value="Ribonuclease H-like"/>
    <property type="match status" value="1"/>
</dbReference>
<dbReference type="EMBL" id="LGRX02001865">
    <property type="protein sequence ID" value="KAK3285358.1"/>
    <property type="molecule type" value="Genomic_DNA"/>
</dbReference>
<proteinExistence type="predicted"/>
<keyword evidence="2" id="KW-1185">Reference proteome</keyword>
<sequence length="226" mass="26020">MDSFRQFVAKTFMVPPTPGSDASAVDLEEFEKTRTLALQKRAAAERSLLSYKMKRGTWAREAVWENAKEMSMPDFWFLYGSEDPELQTVAMRCGQVSGAGSAERGHKVMNLVETKTKNNLDWDNVEAWIYVKHNSSEADKREKLDYDNKVIRWTDGVEVNEEWVDAWEEASARDEEMPPRLREDMITRATEREERMRGSVSRRIVPQAAPATRSGRIVNPPRVLTF</sequence>
<accession>A0AAE0GW86</accession>
<protein>
    <submittedName>
        <fullName evidence="1">Uncharacterized protein</fullName>
    </submittedName>
</protein>
<name>A0AAE0GW86_9CHLO</name>
<evidence type="ECO:0000313" key="1">
    <source>
        <dbReference type="EMBL" id="KAK3285358.1"/>
    </source>
</evidence>
<gene>
    <name evidence="1" type="ORF">CYMTET_7029</name>
</gene>
<dbReference type="AlphaFoldDB" id="A0AAE0GW86"/>
<organism evidence="1 2">
    <name type="scientific">Cymbomonas tetramitiformis</name>
    <dbReference type="NCBI Taxonomy" id="36881"/>
    <lineage>
        <taxon>Eukaryota</taxon>
        <taxon>Viridiplantae</taxon>
        <taxon>Chlorophyta</taxon>
        <taxon>Pyramimonadophyceae</taxon>
        <taxon>Pyramimonadales</taxon>
        <taxon>Pyramimonadaceae</taxon>
        <taxon>Cymbomonas</taxon>
    </lineage>
</organism>
<dbReference type="Proteomes" id="UP001190700">
    <property type="component" value="Unassembled WGS sequence"/>
</dbReference>
<comment type="caution">
    <text evidence="1">The sequence shown here is derived from an EMBL/GenBank/DDBJ whole genome shotgun (WGS) entry which is preliminary data.</text>
</comment>
<reference evidence="1 2" key="1">
    <citation type="journal article" date="2015" name="Genome Biol. Evol.">
        <title>Comparative Genomics of a Bacterivorous Green Alga Reveals Evolutionary Causalities and Consequences of Phago-Mixotrophic Mode of Nutrition.</title>
        <authorList>
            <person name="Burns J.A."/>
            <person name="Paasch A."/>
            <person name="Narechania A."/>
            <person name="Kim E."/>
        </authorList>
    </citation>
    <scope>NUCLEOTIDE SEQUENCE [LARGE SCALE GENOMIC DNA]</scope>
    <source>
        <strain evidence="1 2">PLY_AMNH</strain>
    </source>
</reference>
<dbReference type="InterPro" id="IPR012337">
    <property type="entry name" value="RNaseH-like_sf"/>
</dbReference>